<evidence type="ECO:0000313" key="4">
    <source>
        <dbReference type="EMBL" id="GFE81858.1"/>
    </source>
</evidence>
<dbReference type="GO" id="GO:0006355">
    <property type="term" value="P:regulation of DNA-templated transcription"/>
    <property type="evidence" value="ECO:0007669"/>
    <property type="project" value="InterPro"/>
</dbReference>
<dbReference type="PROSITE" id="PS51755">
    <property type="entry name" value="OMPR_PHOB"/>
    <property type="match status" value="1"/>
</dbReference>
<comment type="caution">
    <text evidence="4">The sequence shown here is derived from an EMBL/GenBank/DDBJ whole genome shotgun (WGS) entry which is preliminary data.</text>
</comment>
<dbReference type="Proteomes" id="UP000445000">
    <property type="component" value="Unassembled WGS sequence"/>
</dbReference>
<dbReference type="InterPro" id="IPR001867">
    <property type="entry name" value="OmpR/PhoB-type_DNA-bd"/>
</dbReference>
<evidence type="ECO:0000256" key="2">
    <source>
        <dbReference type="PROSITE-ProRule" id="PRU01091"/>
    </source>
</evidence>
<dbReference type="SUPFAM" id="SSF46894">
    <property type="entry name" value="C-terminal effector domain of the bipartite response regulators"/>
    <property type="match status" value="1"/>
</dbReference>
<dbReference type="Pfam" id="PF00486">
    <property type="entry name" value="Trans_reg_C"/>
    <property type="match status" value="1"/>
</dbReference>
<protein>
    <recommendedName>
        <fullName evidence="3">OmpR/PhoB-type domain-containing protein</fullName>
    </recommendedName>
</protein>
<name>A0A829YGB9_9GAMM</name>
<organism evidence="4 5">
    <name type="scientific">Steroidobacter agaridevorans</name>
    <dbReference type="NCBI Taxonomy" id="2695856"/>
    <lineage>
        <taxon>Bacteria</taxon>
        <taxon>Pseudomonadati</taxon>
        <taxon>Pseudomonadota</taxon>
        <taxon>Gammaproteobacteria</taxon>
        <taxon>Steroidobacterales</taxon>
        <taxon>Steroidobacteraceae</taxon>
        <taxon>Steroidobacter</taxon>
    </lineage>
</organism>
<accession>A0A829YGB9</accession>
<dbReference type="CDD" id="cd00383">
    <property type="entry name" value="trans_reg_C"/>
    <property type="match status" value="1"/>
</dbReference>
<feature type="domain" description="OmpR/PhoB-type" evidence="3">
    <location>
        <begin position="1"/>
        <end position="99"/>
    </location>
</feature>
<dbReference type="AlphaFoldDB" id="A0A829YGB9"/>
<dbReference type="PANTHER" id="PTHR47691">
    <property type="entry name" value="REGULATOR-RELATED"/>
    <property type="match status" value="1"/>
</dbReference>
<keyword evidence="5" id="KW-1185">Reference proteome</keyword>
<dbReference type="PANTHER" id="PTHR47691:SF3">
    <property type="entry name" value="HTH-TYPE TRANSCRIPTIONAL REGULATOR RV0890C-RELATED"/>
    <property type="match status" value="1"/>
</dbReference>
<feature type="DNA-binding region" description="OmpR/PhoB-type" evidence="2">
    <location>
        <begin position="1"/>
        <end position="99"/>
    </location>
</feature>
<dbReference type="GO" id="GO:0000160">
    <property type="term" value="P:phosphorelay signal transduction system"/>
    <property type="evidence" value="ECO:0007669"/>
    <property type="project" value="InterPro"/>
</dbReference>
<sequence length="106" mass="11912">MTTTAFGPFRFELDQRRLFRGDTPVRLGSRAREVLGALVEQAGQVVRKRDLMAHVWPDMIVEEGTLRVHISSLRKVLGESGAGDQYIENVTGRGYRFSARVTFADS</sequence>
<dbReference type="SMART" id="SM00862">
    <property type="entry name" value="Trans_reg_C"/>
    <property type="match status" value="1"/>
</dbReference>
<gene>
    <name evidence="4" type="ORF">GCM10011487_38580</name>
</gene>
<reference evidence="5" key="1">
    <citation type="submission" date="2020-01" db="EMBL/GenBank/DDBJ databases">
        <title>'Steroidobacter agaridevorans' sp. nov., agar-degrading bacteria isolated from rhizosphere soils.</title>
        <authorList>
            <person name="Ikenaga M."/>
            <person name="Kataoka M."/>
            <person name="Murouchi A."/>
            <person name="Katsuragi S."/>
            <person name="Sakai M."/>
        </authorList>
    </citation>
    <scope>NUCLEOTIDE SEQUENCE [LARGE SCALE GENOMIC DNA]</scope>
    <source>
        <strain evidence="5">YU21-B</strain>
    </source>
</reference>
<evidence type="ECO:0000259" key="3">
    <source>
        <dbReference type="PROSITE" id="PS51755"/>
    </source>
</evidence>
<dbReference type="EMBL" id="BLJN01000003">
    <property type="protein sequence ID" value="GFE81858.1"/>
    <property type="molecule type" value="Genomic_DNA"/>
</dbReference>
<dbReference type="Gene3D" id="1.10.10.10">
    <property type="entry name" value="Winged helix-like DNA-binding domain superfamily/Winged helix DNA-binding domain"/>
    <property type="match status" value="1"/>
</dbReference>
<evidence type="ECO:0000313" key="5">
    <source>
        <dbReference type="Proteomes" id="UP000445000"/>
    </source>
</evidence>
<dbReference type="InterPro" id="IPR016032">
    <property type="entry name" value="Sig_transdc_resp-reg_C-effctor"/>
</dbReference>
<evidence type="ECO:0000256" key="1">
    <source>
        <dbReference type="ARBA" id="ARBA00023125"/>
    </source>
</evidence>
<dbReference type="GO" id="GO:0003677">
    <property type="term" value="F:DNA binding"/>
    <property type="evidence" value="ECO:0007669"/>
    <property type="project" value="UniProtKB-UniRule"/>
</dbReference>
<proteinExistence type="predicted"/>
<dbReference type="InterPro" id="IPR036388">
    <property type="entry name" value="WH-like_DNA-bd_sf"/>
</dbReference>
<dbReference type="RefSeq" id="WP_161813462.1">
    <property type="nucleotide sequence ID" value="NZ_BLJN01000003.1"/>
</dbReference>
<keyword evidence="1 2" id="KW-0238">DNA-binding</keyword>